<dbReference type="RefSeq" id="WP_051292502.1">
    <property type="nucleotide sequence ID" value="NZ_AUBI01000027.1"/>
</dbReference>
<keyword evidence="3" id="KW-0560">Oxidoreductase</keyword>
<reference evidence="6 7" key="1">
    <citation type="submission" date="2019-07" db="EMBL/GenBank/DDBJ databases">
        <title>Whole genome shotgun sequence of Acetobacter nitrogenifigens NBRC 105050.</title>
        <authorList>
            <person name="Hosoyama A."/>
            <person name="Uohara A."/>
            <person name="Ohji S."/>
            <person name="Ichikawa N."/>
        </authorList>
    </citation>
    <scope>NUCLEOTIDE SEQUENCE [LARGE SCALE GENOMIC DNA]</scope>
    <source>
        <strain evidence="6 7">NBRC 105050</strain>
    </source>
</reference>
<dbReference type="OrthoDB" id="9777740at2"/>
<dbReference type="GO" id="GO:0046872">
    <property type="term" value="F:metal ion binding"/>
    <property type="evidence" value="ECO:0007669"/>
    <property type="project" value="UniProtKB-KW"/>
</dbReference>
<dbReference type="EMBL" id="BJYF01000062">
    <property type="protein sequence ID" value="GEN61712.1"/>
    <property type="molecule type" value="Genomic_DNA"/>
</dbReference>
<accession>A0A511XFH3</accession>
<dbReference type="Proteomes" id="UP000321635">
    <property type="component" value="Unassembled WGS sequence"/>
</dbReference>
<evidence type="ECO:0000313" key="7">
    <source>
        <dbReference type="Proteomes" id="UP000321635"/>
    </source>
</evidence>
<dbReference type="InterPro" id="IPR039650">
    <property type="entry name" value="HdrA-like"/>
</dbReference>
<evidence type="ECO:0000256" key="3">
    <source>
        <dbReference type="ARBA" id="ARBA00023002"/>
    </source>
</evidence>
<protein>
    <recommendedName>
        <fullName evidence="8">FAD-dependent oxidoreductase</fullName>
    </recommendedName>
</protein>
<comment type="caution">
    <text evidence="6">The sequence shown here is derived from an EMBL/GenBank/DDBJ whole genome shotgun (WGS) entry which is preliminary data.</text>
</comment>
<dbReference type="Gene3D" id="3.50.50.60">
    <property type="entry name" value="FAD/NAD(P)-binding domain"/>
    <property type="match status" value="1"/>
</dbReference>
<gene>
    <name evidence="6" type="ORF">ANI02nite_35960</name>
</gene>
<keyword evidence="5" id="KW-0411">Iron-sulfur</keyword>
<keyword evidence="4" id="KW-0408">Iron</keyword>
<dbReference type="STRING" id="1120919.GCA_000429165_03642"/>
<evidence type="ECO:0000313" key="6">
    <source>
        <dbReference type="EMBL" id="GEN61712.1"/>
    </source>
</evidence>
<keyword evidence="7" id="KW-1185">Reference proteome</keyword>
<evidence type="ECO:0000256" key="5">
    <source>
        <dbReference type="ARBA" id="ARBA00023014"/>
    </source>
</evidence>
<dbReference type="AlphaFoldDB" id="A0A511XFH3"/>
<sequence length="430" mass="44599">MAQSERYDVVIAGGGSAGVAAAVGAARAGARTALVEGAGCLGGASTIRNVLTYCGFYTLGHDPRQAVCGVADALLTKLRKLGAVTPPLRHRGVFVVFDPEAVKLSLDELCAEAGVDVLLHGFVSDADRDGDRIRNLTFQDHGGAHTLEAAAFVDATGDCDLAFVAGASTRYGNHGAVNLGTLGIRFGGLDPNAVISAEAFETAIIKAKSRGVSPLSKTTSVLVRLPFSGDLCCYLASEDYDPRDALSISRAEARGRKQAWAYLEVLRGLPGCSKAYIAATGPEFGTRESRHINAVEQLTWQSVSAGQTREDAVALGAWGVEWHDRETSQSSFFAPPASSAYEIPLGCLISRDTPNLFAAGRTADGDQQAGASLRVMGTAFATGQAAGVAAARFADCGATDAANIRAVLRNQGALISASDLAVMPIVPIPS</sequence>
<evidence type="ECO:0008006" key="8">
    <source>
        <dbReference type="Google" id="ProtNLM"/>
    </source>
</evidence>
<evidence type="ECO:0000256" key="2">
    <source>
        <dbReference type="ARBA" id="ARBA00022723"/>
    </source>
</evidence>
<dbReference type="PANTHER" id="PTHR43498:SF1">
    <property type="entry name" value="COB--COM HETERODISULFIDE REDUCTASE IRON-SULFUR SUBUNIT A"/>
    <property type="match status" value="1"/>
</dbReference>
<dbReference type="InterPro" id="IPR036188">
    <property type="entry name" value="FAD/NAD-bd_sf"/>
</dbReference>
<organism evidence="6 7">
    <name type="scientific">Acetobacter nitrogenifigens DSM 23921 = NBRC 105050</name>
    <dbReference type="NCBI Taxonomy" id="1120919"/>
    <lineage>
        <taxon>Bacteria</taxon>
        <taxon>Pseudomonadati</taxon>
        <taxon>Pseudomonadota</taxon>
        <taxon>Alphaproteobacteria</taxon>
        <taxon>Acetobacterales</taxon>
        <taxon>Acetobacteraceae</taxon>
        <taxon>Acetobacter</taxon>
    </lineage>
</organism>
<evidence type="ECO:0000256" key="4">
    <source>
        <dbReference type="ARBA" id="ARBA00023004"/>
    </source>
</evidence>
<evidence type="ECO:0000256" key="1">
    <source>
        <dbReference type="ARBA" id="ARBA00022485"/>
    </source>
</evidence>
<name>A0A511XFH3_9PROT</name>
<dbReference type="PANTHER" id="PTHR43498">
    <property type="entry name" value="FERREDOXIN:COB-COM HETERODISULFIDE REDUCTASE SUBUNIT A"/>
    <property type="match status" value="1"/>
</dbReference>
<dbReference type="Pfam" id="PF12831">
    <property type="entry name" value="FAD_oxidored"/>
    <property type="match status" value="1"/>
</dbReference>
<proteinExistence type="predicted"/>
<keyword evidence="2" id="KW-0479">Metal-binding</keyword>
<dbReference type="GO" id="GO:0016491">
    <property type="term" value="F:oxidoreductase activity"/>
    <property type="evidence" value="ECO:0007669"/>
    <property type="project" value="UniProtKB-KW"/>
</dbReference>
<keyword evidence="1" id="KW-0004">4Fe-4S</keyword>
<dbReference type="GO" id="GO:0051539">
    <property type="term" value="F:4 iron, 4 sulfur cluster binding"/>
    <property type="evidence" value="ECO:0007669"/>
    <property type="project" value="UniProtKB-KW"/>
</dbReference>
<dbReference type="SUPFAM" id="SSF51905">
    <property type="entry name" value="FAD/NAD(P)-binding domain"/>
    <property type="match status" value="1"/>
</dbReference>